<gene>
    <name evidence="3" type="ORF">CGLO_12965</name>
</gene>
<organism evidence="3 4">
    <name type="scientific">Colletotrichum gloeosporioides (strain Cg-14)</name>
    <name type="common">Anthracnose fungus</name>
    <name type="synonym">Glomerella cingulata</name>
    <dbReference type="NCBI Taxonomy" id="1237896"/>
    <lineage>
        <taxon>Eukaryota</taxon>
        <taxon>Fungi</taxon>
        <taxon>Dikarya</taxon>
        <taxon>Ascomycota</taxon>
        <taxon>Pezizomycotina</taxon>
        <taxon>Sordariomycetes</taxon>
        <taxon>Hypocreomycetidae</taxon>
        <taxon>Glomerellales</taxon>
        <taxon>Glomerellaceae</taxon>
        <taxon>Colletotrichum</taxon>
        <taxon>Colletotrichum gloeosporioides species complex</taxon>
    </lineage>
</organism>
<proteinExistence type="predicted"/>
<feature type="region of interest" description="Disordered" evidence="1">
    <location>
        <begin position="56"/>
        <end position="83"/>
    </location>
</feature>
<dbReference type="STRING" id="1237896.T0K4M5"/>
<feature type="domain" description="DUF7730" evidence="2">
    <location>
        <begin position="93"/>
        <end position="258"/>
    </location>
</feature>
<accession>T0K4M5</accession>
<dbReference type="OrthoDB" id="4757095at2759"/>
<evidence type="ECO:0000259" key="2">
    <source>
        <dbReference type="Pfam" id="PF24864"/>
    </source>
</evidence>
<feature type="compositionally biased region" description="Basic and acidic residues" evidence="1">
    <location>
        <begin position="56"/>
        <end position="65"/>
    </location>
</feature>
<dbReference type="Proteomes" id="UP000015530">
    <property type="component" value="Unassembled WGS sequence"/>
</dbReference>
<evidence type="ECO:0000256" key="1">
    <source>
        <dbReference type="SAM" id="MobiDB-lite"/>
    </source>
</evidence>
<dbReference type="InterPro" id="IPR056632">
    <property type="entry name" value="DUF7730"/>
</dbReference>
<evidence type="ECO:0000313" key="3">
    <source>
        <dbReference type="EMBL" id="EQB47863.1"/>
    </source>
</evidence>
<protein>
    <recommendedName>
        <fullName evidence="2">DUF7730 domain-containing protein</fullName>
    </recommendedName>
</protein>
<dbReference type="Pfam" id="PF24864">
    <property type="entry name" value="DUF7730"/>
    <property type="match status" value="1"/>
</dbReference>
<evidence type="ECO:0000313" key="4">
    <source>
        <dbReference type="Proteomes" id="UP000015530"/>
    </source>
</evidence>
<reference evidence="4" key="1">
    <citation type="journal article" date="2013" name="Mol. Plant Microbe Interact.">
        <title>Global aspects of pacC regulation of pathogenicity genes in Colletotrichum gloeosporioides as revealed by transcriptome analysis.</title>
        <authorList>
            <person name="Alkan N."/>
            <person name="Meng X."/>
            <person name="Friedlander G."/>
            <person name="Reuveni E."/>
            <person name="Sukno S."/>
            <person name="Sherman A."/>
            <person name="Thon M."/>
            <person name="Fluhr R."/>
            <person name="Prusky D."/>
        </authorList>
    </citation>
    <scope>NUCLEOTIDE SEQUENCE [LARGE SCALE GENOMIC DNA]</scope>
    <source>
        <strain evidence="4">Cg-14</strain>
    </source>
</reference>
<dbReference type="EMBL" id="AMYD01002802">
    <property type="protein sequence ID" value="EQB47863.1"/>
    <property type="molecule type" value="Genomic_DNA"/>
</dbReference>
<name>T0K4M5_COLGC</name>
<dbReference type="AlphaFoldDB" id="T0K4M5"/>
<comment type="caution">
    <text evidence="3">The sequence shown here is derived from an EMBL/GenBank/DDBJ whole genome shotgun (WGS) entry which is preliminary data.</text>
</comment>
<sequence length="498" mass="57257">MGHRSLFRRASKSCLGGFKKVFSTRSDRHDDFLTISKTPTKSFKFSFKTSSLWKRTTPEEGEKTCKPKPNNTDTTPEETPRIKDPELRRQAYPQGQSHLFRRLPPEIREQIYKEFWVACGVERHAFLEDGNMRYSPCVTDHEAPDERQLGLARDFKKAPQVQWHPEWFLRMQSPWCNHWRCEELWEDIKEGRKVDLNDGQNQAFMSLLVSCKRVYDECIDSFRESRILNITNGHTLQRLLKYPRPRYASSARTINISLREDSGNWLYLNGGSIWHTLAAKETKATKVYVWLDAECPLTRRLLTEFRELYTGIPAEIAPKLTIDFPCDAEDGFWAWGEVDVQEQNACAGGGGWGRVERREAIVPKFRVVARGRQRFNETSCGKRHVGIGYLIAQQSYAGVHETFLSTVKLAIETSIYDGNGPHLSIFVDSTLTTTSYLSLWKSKKVLVSMVPFNFKAFWLVASLLALTVAASTNAPVSVNNIHIGDKEWEWWFAEKGSP</sequence>
<dbReference type="HOGENOM" id="CLU_042549_0_0_1"/>